<dbReference type="STRING" id="1435377.SUSAZ_01940"/>
<evidence type="ECO:0000256" key="2">
    <source>
        <dbReference type="PIRSR" id="PIRSR004976-50"/>
    </source>
</evidence>
<feature type="domain" description="2-thiouridine synthetase TtuA-like N-terminal LIM" evidence="5">
    <location>
        <begin position="2"/>
        <end position="26"/>
    </location>
</feature>
<feature type="binding site" evidence="3">
    <location>
        <position position="163"/>
    </location>
    <ligand>
        <name>ATP</name>
        <dbReference type="ChEBI" id="CHEBI:30616"/>
    </ligand>
</feature>
<dbReference type="PIRSF" id="PIRSF004976">
    <property type="entry name" value="ATPase_YdaO"/>
    <property type="match status" value="1"/>
</dbReference>
<keyword evidence="3" id="KW-0067">ATP-binding</keyword>
<keyword evidence="1" id="KW-0808">Transferase</keyword>
<dbReference type="InterPro" id="IPR011063">
    <property type="entry name" value="TilS/TtcA_N"/>
</dbReference>
<feature type="binding site" evidence="3">
    <location>
        <begin position="53"/>
        <end position="55"/>
    </location>
    <ligand>
        <name>ATP</name>
        <dbReference type="ChEBI" id="CHEBI:30616"/>
    </ligand>
</feature>
<feature type="binding site" evidence="2">
    <location>
        <position position="3"/>
    </location>
    <ligand>
        <name>Zn(2+)</name>
        <dbReference type="ChEBI" id="CHEBI:29105"/>
        <label>1</label>
    </ligand>
</feature>
<feature type="binding site" evidence="3">
    <location>
        <position position="168"/>
    </location>
    <ligand>
        <name>ATP</name>
        <dbReference type="ChEBI" id="CHEBI:30616"/>
    </ligand>
</feature>
<protein>
    <submittedName>
        <fullName evidence="7">PP-loop domain-containing protein</fullName>
    </submittedName>
</protein>
<dbReference type="InterPro" id="IPR054306">
    <property type="entry name" value="TtuA-like_LIM_N"/>
</dbReference>
<dbReference type="GO" id="GO:0002143">
    <property type="term" value="P:tRNA wobble position uridine thiolation"/>
    <property type="evidence" value="ECO:0007669"/>
    <property type="project" value="TreeGrafter"/>
</dbReference>
<dbReference type="SUPFAM" id="SSF52402">
    <property type="entry name" value="Adenine nucleotide alpha hydrolases-like"/>
    <property type="match status" value="1"/>
</dbReference>
<feature type="binding site" evidence="3">
    <location>
        <position position="59"/>
    </location>
    <ligand>
        <name>ATP</name>
        <dbReference type="ChEBI" id="CHEBI:30616"/>
    </ligand>
</feature>
<dbReference type="PaxDb" id="1435377-SUSAZ_01940"/>
<dbReference type="Gene3D" id="3.40.50.620">
    <property type="entry name" value="HUPs"/>
    <property type="match status" value="1"/>
</dbReference>
<dbReference type="PANTHER" id="PTHR11807">
    <property type="entry name" value="ATPASES OF THE PP SUPERFAMILY-RELATED"/>
    <property type="match status" value="1"/>
</dbReference>
<dbReference type="GO" id="GO:0016740">
    <property type="term" value="F:transferase activity"/>
    <property type="evidence" value="ECO:0007669"/>
    <property type="project" value="UniProtKB-KW"/>
</dbReference>
<evidence type="ECO:0000313" key="8">
    <source>
        <dbReference type="Proteomes" id="UP000060043"/>
    </source>
</evidence>
<dbReference type="OMA" id="KPVRGIC"/>
<feature type="binding site" evidence="2">
    <location>
        <position position="301"/>
    </location>
    <ligand>
        <name>Zn(2+)</name>
        <dbReference type="ChEBI" id="CHEBI:29105"/>
        <label>2</label>
    </ligand>
</feature>
<feature type="binding site" evidence="3">
    <location>
        <position position="83"/>
    </location>
    <ligand>
        <name>ATP</name>
        <dbReference type="ChEBI" id="CHEBI:30616"/>
    </ligand>
</feature>
<dbReference type="InterPro" id="IPR014729">
    <property type="entry name" value="Rossmann-like_a/b/a_fold"/>
</dbReference>
<dbReference type="Proteomes" id="UP000065473">
    <property type="component" value="Chromosome"/>
</dbReference>
<evidence type="ECO:0000313" key="7">
    <source>
        <dbReference type="EMBL" id="ALU31978.1"/>
    </source>
</evidence>
<evidence type="ECO:0000313" key="9">
    <source>
        <dbReference type="Proteomes" id="UP000065473"/>
    </source>
</evidence>
<feature type="binding site" evidence="2">
    <location>
        <position position="287"/>
    </location>
    <ligand>
        <name>Zn(2+)</name>
        <dbReference type="ChEBI" id="CHEBI:29105"/>
        <label>2</label>
    </ligand>
</feature>
<evidence type="ECO:0000313" key="6">
    <source>
        <dbReference type="EMBL" id="ALU29249.1"/>
    </source>
</evidence>
<evidence type="ECO:0000259" key="4">
    <source>
        <dbReference type="Pfam" id="PF01171"/>
    </source>
</evidence>
<reference evidence="8 9" key="1">
    <citation type="submission" date="2015-12" db="EMBL/GenBank/DDBJ databases">
        <title>A stable core within a dynamic pangenome in Sulfolobus acidocaldarius.</title>
        <authorList>
            <person name="Anderson R."/>
            <person name="Kouris A."/>
            <person name="Seward C."/>
            <person name="Campbell K."/>
            <person name="Whitaker R."/>
        </authorList>
    </citation>
    <scope>NUCLEOTIDE SEQUENCE [LARGE SCALE GENOMIC DNA]</scope>
    <source>
        <strain evidence="6 9">GG12-C01-09</strain>
        <strain evidence="7 8">NG05B_CO5_07</strain>
    </source>
</reference>
<feature type="binding site" evidence="2">
    <location>
        <position position="6"/>
    </location>
    <ligand>
        <name>Zn(2+)</name>
        <dbReference type="ChEBI" id="CHEBI:29105"/>
        <label>1</label>
    </ligand>
</feature>
<dbReference type="InterPro" id="IPR035107">
    <property type="entry name" value="tRNA_thiolation_TtcA_Ctu1"/>
</dbReference>
<dbReference type="RefSeq" id="WP_011277296.1">
    <property type="nucleotide sequence ID" value="NZ_BHWZ01000001.1"/>
</dbReference>
<name>A0A0U3FFJ9_9CREN</name>
<dbReference type="GO" id="GO:0046872">
    <property type="term" value="F:metal ion binding"/>
    <property type="evidence" value="ECO:0007669"/>
    <property type="project" value="UniProtKB-KW"/>
</dbReference>
<feature type="domain" description="tRNA(Ile)-lysidine/2-thiocytidine synthase N-terminal" evidence="4">
    <location>
        <begin position="50"/>
        <end position="229"/>
    </location>
</feature>
<evidence type="ECO:0000256" key="1">
    <source>
        <dbReference type="ARBA" id="ARBA00022679"/>
    </source>
</evidence>
<dbReference type="GO" id="GO:0000049">
    <property type="term" value="F:tRNA binding"/>
    <property type="evidence" value="ECO:0007669"/>
    <property type="project" value="TreeGrafter"/>
</dbReference>
<feature type="binding site" evidence="2">
    <location>
        <position position="290"/>
    </location>
    <ligand>
        <name>Zn(2+)</name>
        <dbReference type="ChEBI" id="CHEBI:29105"/>
        <label>2</label>
    </ligand>
</feature>
<organism evidence="7 8">
    <name type="scientific">Sulfolobus acidocaldarius</name>
    <dbReference type="NCBI Taxonomy" id="2285"/>
    <lineage>
        <taxon>Archaea</taxon>
        <taxon>Thermoproteota</taxon>
        <taxon>Thermoprotei</taxon>
        <taxon>Sulfolobales</taxon>
        <taxon>Sulfolobaceae</taxon>
        <taxon>Sulfolobus</taxon>
    </lineage>
</organism>
<evidence type="ECO:0000256" key="3">
    <source>
        <dbReference type="PIRSR" id="PIRSR004976-51"/>
    </source>
</evidence>
<dbReference type="GeneID" id="14550907"/>
<evidence type="ECO:0000259" key="5">
    <source>
        <dbReference type="Pfam" id="PF22082"/>
    </source>
</evidence>
<accession>A0A0U3FFJ9</accession>
<keyword evidence="2" id="KW-0862">Zinc</keyword>
<dbReference type="Pfam" id="PF01171">
    <property type="entry name" value="ATP_bind_3"/>
    <property type="match status" value="1"/>
</dbReference>
<dbReference type="GO" id="GO:0005524">
    <property type="term" value="F:ATP binding"/>
    <property type="evidence" value="ECO:0007669"/>
    <property type="project" value="UniProtKB-KW"/>
</dbReference>
<dbReference type="EMBL" id="CP013695">
    <property type="protein sequence ID" value="ALU31978.1"/>
    <property type="molecule type" value="Genomic_DNA"/>
</dbReference>
<sequence>MKCGKCDDEAVIKIPYANISLCARHFTEWLENRFERVVEKYKMFDGSDRIGVAVSGGKDSTTLLHLMNKLAQKRGFEIVGIHIHLGIDMGKGYSDKSLEFALKNFQMLGVKYKLINVKEKYGFTIDEAKFKIRRPICSTCGLVKRYSMEEIAEEEGLDTVVTGHNLNDMAQFVLSGYFSGDVNNLSRLKPVLPPTRGYKVKKVKPLFLIYEKEILTYAILNNIPFIYDSCPHTFRVGGATQDKIRRKLEEMEDEIPGFMLLLVQNFTDKIQEPLEVIYSKVEEVSKCKICGRPTTKDREICSFCATKMKLTSVSR</sequence>
<dbReference type="EMBL" id="CP013694">
    <property type="protein sequence ID" value="ALU29249.1"/>
    <property type="molecule type" value="Genomic_DNA"/>
</dbReference>
<dbReference type="Pfam" id="PF22082">
    <property type="entry name" value="TtuA_LIM_N"/>
    <property type="match status" value="1"/>
</dbReference>
<dbReference type="GO" id="GO:0002144">
    <property type="term" value="C:cytosolic tRNA wobble base thiouridylase complex"/>
    <property type="evidence" value="ECO:0007669"/>
    <property type="project" value="TreeGrafter"/>
</dbReference>
<dbReference type="AlphaFoldDB" id="A0A0U3FFJ9"/>
<keyword evidence="2" id="KW-0479">Metal-binding</keyword>
<dbReference type="OrthoDB" id="33422at2157"/>
<feature type="binding site" evidence="2">
    <location>
        <position position="22"/>
    </location>
    <ligand>
        <name>Zn(2+)</name>
        <dbReference type="ChEBI" id="CHEBI:29105"/>
        <label>1</label>
    </ligand>
</feature>
<keyword evidence="3" id="KW-0547">Nucleotide-binding</keyword>
<feature type="binding site" evidence="2">
    <location>
        <position position="25"/>
    </location>
    <ligand>
        <name>Zn(2+)</name>
        <dbReference type="ChEBI" id="CHEBI:29105"/>
        <label>1</label>
    </ligand>
</feature>
<feature type="binding site" evidence="2">
    <location>
        <position position="304"/>
    </location>
    <ligand>
        <name>Zn(2+)</name>
        <dbReference type="ChEBI" id="CHEBI:29105"/>
        <label>2</label>
    </ligand>
</feature>
<gene>
    <name evidence="6" type="ORF">ATY89_04395</name>
    <name evidence="7" type="ORF">ATZ20_07420</name>
</gene>
<dbReference type="PANTHER" id="PTHR11807:SF12">
    <property type="entry name" value="CYTOPLASMIC TRNA 2-THIOLATION PROTEIN 1"/>
    <property type="match status" value="1"/>
</dbReference>
<dbReference type="Proteomes" id="UP000060043">
    <property type="component" value="Chromosome"/>
</dbReference>
<proteinExistence type="predicted"/>